<sequence>MPRRKQRKKFDALHKARWTASTGFSTATRFSSSTIVTKNDDRNFDESDVTATPKRDNQSN</sequence>
<evidence type="ECO:0000256" key="1">
    <source>
        <dbReference type="SAM" id="MobiDB-lite"/>
    </source>
</evidence>
<feature type="region of interest" description="Disordered" evidence="1">
    <location>
        <begin position="39"/>
        <end position="60"/>
    </location>
</feature>
<dbReference type="AlphaFoldDB" id="A0A1X7VF84"/>
<protein>
    <submittedName>
        <fullName evidence="2">Uncharacterized protein</fullName>
    </submittedName>
</protein>
<name>A0A1X7VF84_AMPQE</name>
<evidence type="ECO:0000313" key="2">
    <source>
        <dbReference type="EnsemblMetazoa" id="Aqu2.1.38970_001"/>
    </source>
</evidence>
<organism evidence="2">
    <name type="scientific">Amphimedon queenslandica</name>
    <name type="common">Sponge</name>
    <dbReference type="NCBI Taxonomy" id="400682"/>
    <lineage>
        <taxon>Eukaryota</taxon>
        <taxon>Metazoa</taxon>
        <taxon>Porifera</taxon>
        <taxon>Demospongiae</taxon>
        <taxon>Heteroscleromorpha</taxon>
        <taxon>Haplosclerida</taxon>
        <taxon>Niphatidae</taxon>
        <taxon>Amphimedon</taxon>
    </lineage>
</organism>
<dbReference type="InParanoid" id="A0A1X7VF84"/>
<accession>A0A1X7VF84</accession>
<dbReference type="EnsemblMetazoa" id="Aqu2.1.38970_001">
    <property type="protein sequence ID" value="Aqu2.1.38970_001"/>
    <property type="gene ID" value="Aqu2.1.38970"/>
</dbReference>
<reference evidence="2" key="1">
    <citation type="submission" date="2017-05" db="UniProtKB">
        <authorList>
            <consortium name="EnsemblMetazoa"/>
        </authorList>
    </citation>
    <scope>IDENTIFICATION</scope>
</reference>
<proteinExistence type="predicted"/>